<dbReference type="EMBL" id="LFIW01000229">
    <property type="protein sequence ID" value="KZL87432.1"/>
    <property type="molecule type" value="Genomic_DNA"/>
</dbReference>
<keyword evidence="2" id="KW-1185">Reference proteome</keyword>
<protein>
    <submittedName>
        <fullName evidence="1">2og-fe oxygenase family protein</fullName>
    </submittedName>
</protein>
<reference evidence="1 2" key="1">
    <citation type="submission" date="2015-06" db="EMBL/GenBank/DDBJ databases">
        <title>Survival trade-offs in plant roots during colonization by closely related pathogenic and mutualistic fungi.</title>
        <authorList>
            <person name="Hacquard S."/>
            <person name="Kracher B."/>
            <person name="Hiruma K."/>
            <person name="Weinman A."/>
            <person name="Muench P."/>
            <person name="Garrido Oter R."/>
            <person name="Ver Loren van Themaat E."/>
            <person name="Dallerey J.-F."/>
            <person name="Damm U."/>
            <person name="Henrissat B."/>
            <person name="Lespinet O."/>
            <person name="Thon M."/>
            <person name="Kemen E."/>
            <person name="McHardy A.C."/>
            <person name="Schulze-Lefert P."/>
            <person name="O'Connell R.J."/>
        </authorList>
    </citation>
    <scope>NUCLEOTIDE SEQUENCE [LARGE SCALE GENOMIC DNA]</scope>
    <source>
        <strain evidence="1 2">MAFF 238704</strain>
    </source>
</reference>
<accession>A0A161YCB5</accession>
<dbReference type="STRING" id="1573173.A0A161YCB5"/>
<gene>
    <name evidence="1" type="ORF">CI238_03912</name>
</gene>
<sequence length="246" mass="27521">LPLTFSLRTKPLTYLLHQPSSNREVVALLHKCTLPRAAVENVVAVPHNVGKRIKIGLGHDLHVTSNTFANPAVQSFVILRDVVARLGQFAIKNFIKQRALLWLWIGLLFLGIHKRRSLVKYVSLDCWLIQGNKPTNLLFPFPLSTFGFFPSYLKQILVQVALQIPTLFSRMTTSSSKNMAGASAPYTPKADLETVTLSKVLDRDSETMKTTISACENVGFFYLDISDQYSATMLNNLDKLNLVMEG</sequence>
<dbReference type="AlphaFoldDB" id="A0A161YCB5"/>
<name>A0A161YCB5_COLIC</name>
<dbReference type="Proteomes" id="UP000076584">
    <property type="component" value="Unassembled WGS sequence"/>
</dbReference>
<evidence type="ECO:0000313" key="1">
    <source>
        <dbReference type="EMBL" id="KZL87432.1"/>
    </source>
</evidence>
<organism evidence="1 2">
    <name type="scientific">Colletotrichum incanum</name>
    <name type="common">Soybean anthracnose fungus</name>
    <dbReference type="NCBI Taxonomy" id="1573173"/>
    <lineage>
        <taxon>Eukaryota</taxon>
        <taxon>Fungi</taxon>
        <taxon>Dikarya</taxon>
        <taxon>Ascomycota</taxon>
        <taxon>Pezizomycotina</taxon>
        <taxon>Sordariomycetes</taxon>
        <taxon>Hypocreomycetidae</taxon>
        <taxon>Glomerellales</taxon>
        <taxon>Glomerellaceae</taxon>
        <taxon>Colletotrichum</taxon>
        <taxon>Colletotrichum spaethianum species complex</taxon>
    </lineage>
</organism>
<proteinExistence type="predicted"/>
<feature type="non-terminal residue" evidence="1">
    <location>
        <position position="1"/>
    </location>
</feature>
<comment type="caution">
    <text evidence="1">The sequence shown here is derived from an EMBL/GenBank/DDBJ whole genome shotgun (WGS) entry which is preliminary data.</text>
</comment>
<evidence type="ECO:0000313" key="2">
    <source>
        <dbReference type="Proteomes" id="UP000076584"/>
    </source>
</evidence>